<evidence type="ECO:0000259" key="1">
    <source>
        <dbReference type="Pfam" id="PF16242"/>
    </source>
</evidence>
<dbReference type="SUPFAM" id="SSF50475">
    <property type="entry name" value="FMN-binding split barrel"/>
    <property type="match status" value="1"/>
</dbReference>
<evidence type="ECO:0000313" key="2">
    <source>
        <dbReference type="EMBL" id="MBF5027325.1"/>
    </source>
</evidence>
<dbReference type="PANTHER" id="PTHR34818:SF1">
    <property type="entry name" value="PROTEIN BLI-3"/>
    <property type="match status" value="1"/>
</dbReference>
<dbReference type="Gene3D" id="2.30.110.10">
    <property type="entry name" value="Electron Transport, Fmn-binding Protein, Chain A"/>
    <property type="match status" value="1"/>
</dbReference>
<reference evidence="2" key="1">
    <citation type="submission" date="2020-11" db="EMBL/GenBank/DDBJ databases">
        <title>Genome seq and assembly of Planobacterium sp.</title>
        <authorList>
            <person name="Chhetri G."/>
        </authorList>
    </citation>
    <scope>NUCLEOTIDE SEQUENCE</scope>
    <source>
        <strain evidence="2">GCR5</strain>
    </source>
</reference>
<dbReference type="InterPro" id="IPR012349">
    <property type="entry name" value="Split_barrel_FMN-bd"/>
</dbReference>
<comment type="caution">
    <text evidence="2">The sequence shown here is derived from an EMBL/GenBank/DDBJ whole genome shotgun (WGS) entry which is preliminary data.</text>
</comment>
<dbReference type="Proteomes" id="UP000694480">
    <property type="component" value="Unassembled WGS sequence"/>
</dbReference>
<organism evidence="2 3">
    <name type="scientific">Planobacterium oryzisoli</name>
    <dbReference type="NCBI Taxonomy" id="2771435"/>
    <lineage>
        <taxon>Bacteria</taxon>
        <taxon>Pseudomonadati</taxon>
        <taxon>Bacteroidota</taxon>
        <taxon>Flavobacteriia</taxon>
        <taxon>Flavobacteriales</taxon>
        <taxon>Weeksellaceae</taxon>
        <taxon>Chryseobacterium group</taxon>
        <taxon>Chryseobacterium</taxon>
    </lineage>
</organism>
<dbReference type="EMBL" id="JADKYY010000006">
    <property type="protein sequence ID" value="MBF5027325.1"/>
    <property type="molecule type" value="Genomic_DNA"/>
</dbReference>
<evidence type="ECO:0000313" key="3">
    <source>
        <dbReference type="Proteomes" id="UP000694480"/>
    </source>
</evidence>
<dbReference type="PANTHER" id="PTHR34818">
    <property type="entry name" value="PROTEIN BLI-3"/>
    <property type="match status" value="1"/>
</dbReference>
<name>A0A930YVX6_9FLAO</name>
<dbReference type="InterPro" id="IPR052917">
    <property type="entry name" value="Stress-Dev_Protein"/>
</dbReference>
<keyword evidence="3" id="KW-1185">Reference proteome</keyword>
<feature type="domain" description="General stress protein FMN-binding split barrel" evidence="1">
    <location>
        <begin position="16"/>
        <end position="163"/>
    </location>
</feature>
<gene>
    <name evidence="2" type="ORF">IC612_05880</name>
</gene>
<dbReference type="AlphaFoldDB" id="A0A930YVX6"/>
<dbReference type="InterPro" id="IPR038725">
    <property type="entry name" value="YdaG_split_barrel_FMN-bd"/>
</dbReference>
<sequence>MADMDNQPKENLMAADAVKKIKEMAEGVNACLLQTGLKEISVNIIPMSIQEVDQDGVLWFISSSESEHNHNIEKDQHVIVTIQNDSKFQYLSLNGYAQIHSDKSLIEKYWTDLANAWFEGKDDPRVRVISVRPNSGHYWDTKNGKIVSGIKMLFSAITGADVDDGGVDGQIIL</sequence>
<dbReference type="Pfam" id="PF16242">
    <property type="entry name" value="Pyrid_ox_like"/>
    <property type="match status" value="1"/>
</dbReference>
<protein>
    <submittedName>
        <fullName evidence="2">Pyridoxamine 5'-phosphate oxidase family protein</fullName>
    </submittedName>
</protein>
<accession>A0A930YVX6</accession>
<dbReference type="RefSeq" id="WP_194739256.1">
    <property type="nucleotide sequence ID" value="NZ_JADKYY010000006.1"/>
</dbReference>
<proteinExistence type="predicted"/>